<gene>
    <name evidence="1" type="ORF">CCMSSC00406_0002479</name>
</gene>
<dbReference type="Proteomes" id="UP000824881">
    <property type="component" value="Unassembled WGS sequence"/>
</dbReference>
<evidence type="ECO:0000313" key="2">
    <source>
        <dbReference type="Proteomes" id="UP000824881"/>
    </source>
</evidence>
<comment type="caution">
    <text evidence="1">The sequence shown here is derived from an EMBL/GenBank/DDBJ whole genome shotgun (WGS) entry which is preliminary data.</text>
</comment>
<sequence length="2103" mass="235801">MNTFTTPPTSSIPPNPGTASGIFLTLNSYVLDTVRIILLGSLMEAGRKLFEWLAERFTFRYAVSVEFNQADPTYPWIVQFLTHHEVWRRSKSFQIGAKTSRSRLGVTLSQKDKPLADYIPLYDIPQLFYWKGYWVEVRCDRQEDKFSVVDQPKGRIYLSIFTLNVSIVDILVNEAKEIYLSASIANVVIHVADSEASLFHPVWNNVKRKARRPLSSVVLREGTMDSLLHDVREFLGAEAWYINAGIPYRRGYLLHGPPGTGKSSTIYALAGELGVDIYTLSLGSKFVDDSYLHRAVSGVPSGSIFLIEDIDCCFPSREDEEEEAVRLSRPVNNRDQYETGMKQPKSQVTLSALLNTIDGVCSEDGVLFFATTNYMDRLDPALLRPGRVDYKLEYFLTSQDQASSLFRRFYPGNALARTAHADSEKPATPSDIELLSEKFGAGIPSNQFSTAELQGYLLLHKEHPVVAADGIESWVKAQLVAREERKERERERRERLMAIYRIDSREREDSGSDQGSASGDSGMVKIEAEEKVEGLNRYPGFYPPHPGQDEDVLSENNVKNGFTAEPVVSAETFTAQPFVKINDDSISKLEDLMDAVFSRRNEQLPPIPASTFRMPSRVTLTDAKRQSWFDDLANPDVPLYKLGKNVPHGAKGHDLLDLLHSSNVAIPRAIWLLRVLGANETAGLRNRPSYNPTSYSIEWTGVMTSYMKKQLLAIALPSAPRHGMNMNIKQNFKGVLADADTRERWISRFTYCLQLLRRFYSEGLVDHRTFLTWLVQQMATCNLAQAGFVSKLADEYSEGMICSRALARHFADACLSRLLEIRASVPAQYLANTETLLRSLLQRMCLTLPDSFISPRMWIMHASLLQYAFVENVLDSFTDQRVEQKAQNIRQLLATNFNDVRRRNQAMLFCNLPPRAPTGLGSAVTEVQLLNSISSATDIKSLHFFTFDTPHDPAFSDKLDRLLTWSVSPFQFGEHRPFAAVTLIREWRDRVLERAHRRHFPPPSEFLQDHLFEWLDTSEVAGDAENIRAVALIFGKLVKHELFSYAEYLQRLIARGETGLLQTDNPVSRHRSFLRWIPIYNSEPSLASQRKVTLYGPRTRDTPECLNEREIRKEIRALLPELFGAELQAPPISTSELLSQCPTLISASRFEQVRTFKQWLMPILRKAIVSQSQDDSKRTMLYKSYSLAVELMTHAQCFHTILDLTFVVLAHPASVDLISSSIDTLQRFHLIWICLDVMDSICSALYSAHLFWKAQGIQSRKLVALLLKFDDSRHLETSARDHITADINTYTLALQPETALVSTQMPDVVQDISRLANDLSDDAPAMLANGLWFKHRSIHDWGGKVWDDTVTSLRLADPLDRQTFSMRCADFLLQIDSHLPYGLDDPVLQWLLGHGRTILPELSADIWDALTTVLLFLSVHGALKAPTIFEGLILPTWQSAAHISSAEDEQALSPILLASLNLFERLMFSEAANDDGTPPSNLLEIQCIRTRREEFYLSPKFYSLLSSVPVLLALEHNSHVSEEVRQRTGLIRTSLCQQQSFRQGVYRDLDVVRQTFEQSIVPGGMCENFAEQIAEALQEALCNTRDANSKSTYPDIALLSPWKLAATAIQMKLILRQMGKTTFSENTRQSAKHDLDRLIKAIFHHAVSAEQACVMADMAKGADPEVVSEFMHNGVQTLTVVLNGPGLGSGGLVDQSRRAGEVLRVLAYIAEPFRKEGNPLPQLNQDAYDKLFFAINKSIASLAKELNATDADDALIPSESTAWAILLARLLQFLLGFHGQCSSSVKAASSETSSNLATLVLLHSTRTNLNVVAYTLLLDTLYYLLDEVAMDPKASTFDPCFNYPCFSISDLPPDLPAEYRMQLSRLLSCFPANSSVENLALAHRDANGTLVIDGPVLNRPWEWIENLGEPPTLDEAKEKEEKDRQGTKYIVKNSGSLSLENFAARVTGDGILAEASSKDLRAFEDRLSGDSVFSRDWQESRVGSDMDTLVGSRSRGEGDQEYGSKMRRPTPRASPASSVLSRSSAHQSSTTSMRRPSPSEVSINRHSGSSMGEPIDVDSVMSSKRKTSTASDDDIEIIEGPVPSQTASKKKGRTAGKTKARKR</sequence>
<name>A0ACB7ITI0_PLECO</name>
<organism evidence="1 2">
    <name type="scientific">Pleurotus cornucopiae</name>
    <name type="common">Cornucopia mushroom</name>
    <dbReference type="NCBI Taxonomy" id="5321"/>
    <lineage>
        <taxon>Eukaryota</taxon>
        <taxon>Fungi</taxon>
        <taxon>Dikarya</taxon>
        <taxon>Basidiomycota</taxon>
        <taxon>Agaricomycotina</taxon>
        <taxon>Agaricomycetes</taxon>
        <taxon>Agaricomycetidae</taxon>
        <taxon>Agaricales</taxon>
        <taxon>Pleurotineae</taxon>
        <taxon>Pleurotaceae</taxon>
        <taxon>Pleurotus</taxon>
    </lineage>
</organism>
<reference evidence="1 2" key="1">
    <citation type="journal article" date="2021" name="Appl. Environ. Microbiol.">
        <title>Genetic linkage and physical mapping for an oyster mushroom Pleurotus cornucopiae and QTL analysis for the trait cap color.</title>
        <authorList>
            <person name="Zhang Y."/>
            <person name="Gao W."/>
            <person name="Sonnenberg A."/>
            <person name="Chen Q."/>
            <person name="Zhang J."/>
            <person name="Huang C."/>
        </authorList>
    </citation>
    <scope>NUCLEOTIDE SEQUENCE [LARGE SCALE GENOMIC DNA]</scope>
    <source>
        <strain evidence="1">CCMSSC00406</strain>
    </source>
</reference>
<keyword evidence="2" id="KW-1185">Reference proteome</keyword>
<dbReference type="EMBL" id="WQMT02000007">
    <property type="protein sequence ID" value="KAG9220921.1"/>
    <property type="molecule type" value="Genomic_DNA"/>
</dbReference>
<protein>
    <submittedName>
        <fullName evidence="1">Uncharacterized protein</fullName>
    </submittedName>
</protein>
<proteinExistence type="predicted"/>
<evidence type="ECO:0000313" key="1">
    <source>
        <dbReference type="EMBL" id="KAG9220921.1"/>
    </source>
</evidence>
<accession>A0ACB7ITI0</accession>